<dbReference type="Pfam" id="PF13174">
    <property type="entry name" value="TPR_6"/>
    <property type="match status" value="1"/>
</dbReference>
<protein>
    <submittedName>
        <fullName evidence="3">Tol-pal system protein YbgF</fullName>
    </submittedName>
</protein>
<feature type="compositionally biased region" description="Low complexity" evidence="1">
    <location>
        <begin position="209"/>
        <end position="223"/>
    </location>
</feature>
<proteinExistence type="inferred from homology"/>
<dbReference type="RefSeq" id="WP_130958061.1">
    <property type="nucleotide sequence ID" value="NZ_DBFBQU010000171.1"/>
</dbReference>
<dbReference type="PROSITE" id="PS51257">
    <property type="entry name" value="PROKAR_LIPOPROTEIN"/>
    <property type="match status" value="1"/>
</dbReference>
<dbReference type="InterPro" id="IPR014162">
    <property type="entry name" value="CpoB_C"/>
</dbReference>
<dbReference type="GO" id="GO:0051301">
    <property type="term" value="P:cell division"/>
    <property type="evidence" value="ECO:0007669"/>
    <property type="project" value="InterPro"/>
</dbReference>
<dbReference type="AlphaFoldDB" id="A0A6H3FA08"/>
<dbReference type="Pfam" id="PF13432">
    <property type="entry name" value="TPR_16"/>
    <property type="match status" value="1"/>
</dbReference>
<dbReference type="HAMAP" id="MF_02066">
    <property type="entry name" value="CpoB"/>
    <property type="match status" value="1"/>
</dbReference>
<dbReference type="InterPro" id="IPR019734">
    <property type="entry name" value="TPR_rpt"/>
</dbReference>
<keyword evidence="2" id="KW-0732">Signal</keyword>
<dbReference type="Proteomes" id="UP000292919">
    <property type="component" value="Unassembled WGS sequence"/>
</dbReference>
<sequence>MKYFSLAAVLVGLLALVGCAGKARTAAQDEQEKRLQTMDRRLTALEQSVGALNSQTARLNNRVYEVRTAGGRKTGYRVVPILPPQSAQSLSAAATPPAPQSAQAVTPQASPAVTAAPAAPSAAVPVVRSAGGAASASASAGKTPPASGPQGVRIDPAAPPRPFPAQKADTTAPQPPAGASAAASRAPVRPAAPATDALPANSGTTPGVLGLPPESLPSQPLPQASVAGNPVQGGATAVGAGAVSRAAAGAGGNPAVPVPALPRTELSLPPEPAGLGLPPLEGAAETASTAGSPRLAAHDQRAGRAPATSAVPPSPAAPSPAAAAGQAAPQGEDAAYKAALRLAMSGKSAESIARFQAFLQSYPQGRYAPNAVYWIGEGLYAQGRYAEALEQFRKVEAGWPRHHKNADALLKTGMSLSRMGDRQGAAKVYGEVLRRFPHSEAAGLVRARGLAR</sequence>
<keyword evidence="4" id="KW-1185">Reference proteome</keyword>
<feature type="region of interest" description="Disordered" evidence="1">
    <location>
        <begin position="135"/>
        <end position="229"/>
    </location>
</feature>
<evidence type="ECO:0000313" key="3">
    <source>
        <dbReference type="EMBL" id="TBH79322.1"/>
    </source>
</evidence>
<feature type="compositionally biased region" description="Low complexity" evidence="1">
    <location>
        <begin position="273"/>
        <end position="285"/>
    </location>
</feature>
<evidence type="ECO:0000313" key="4">
    <source>
        <dbReference type="Proteomes" id="UP000292919"/>
    </source>
</evidence>
<feature type="compositionally biased region" description="Low complexity" evidence="1">
    <location>
        <begin position="135"/>
        <end position="149"/>
    </location>
</feature>
<reference evidence="3 4" key="1">
    <citation type="submission" date="2018-12" db="EMBL/GenBank/DDBJ databases">
        <title>First genome draft of Desulfovibrio legallis sp. nov.</title>
        <authorList>
            <person name="Ben Dhia O."/>
            <person name="Najjari A."/>
            <person name="Ferjani R."/>
            <person name="Fhoula I."/>
            <person name="Fardeau M.-L."/>
            <person name="Boudabbous A."/>
            <person name="Ouzari H.I."/>
        </authorList>
    </citation>
    <scope>NUCLEOTIDE SEQUENCE [LARGE SCALE GENOMIC DNA]</scope>
    <source>
        <strain evidence="3 4">H1T</strain>
    </source>
</reference>
<evidence type="ECO:0000256" key="2">
    <source>
        <dbReference type="SAM" id="SignalP"/>
    </source>
</evidence>
<comment type="caution">
    <text evidence="3">The sequence shown here is derived from an EMBL/GenBank/DDBJ whole genome shotgun (WGS) entry which is preliminary data.</text>
</comment>
<name>A0A6H3FA08_9BACT</name>
<feature type="compositionally biased region" description="Low complexity" evidence="1">
    <location>
        <begin position="319"/>
        <end position="328"/>
    </location>
</feature>
<feature type="region of interest" description="Disordered" evidence="1">
    <location>
        <begin position="261"/>
        <end position="328"/>
    </location>
</feature>
<dbReference type="InterPro" id="IPR034706">
    <property type="entry name" value="CpoB"/>
</dbReference>
<accession>A0A6H3FA08</accession>
<dbReference type="EMBL" id="SIXC01000009">
    <property type="protein sequence ID" value="TBH79322.1"/>
    <property type="molecule type" value="Genomic_DNA"/>
</dbReference>
<feature type="chain" id="PRO_5039903087" evidence="2">
    <location>
        <begin position="21"/>
        <end position="452"/>
    </location>
</feature>
<dbReference type="NCBIfam" id="TIGR02795">
    <property type="entry name" value="tol_pal_ybgF"/>
    <property type="match status" value="1"/>
</dbReference>
<feature type="compositionally biased region" description="Low complexity" evidence="1">
    <location>
        <begin position="177"/>
        <end position="194"/>
    </location>
</feature>
<gene>
    <name evidence="3" type="primary">ybgF</name>
    <name evidence="3" type="ORF">EB812_08245</name>
</gene>
<feature type="signal peptide" evidence="2">
    <location>
        <begin position="1"/>
        <end position="20"/>
    </location>
</feature>
<dbReference type="InterPro" id="IPR011990">
    <property type="entry name" value="TPR-like_helical_dom_sf"/>
</dbReference>
<dbReference type="SUPFAM" id="SSF48452">
    <property type="entry name" value="TPR-like"/>
    <property type="match status" value="1"/>
</dbReference>
<organism evidence="3 4">
    <name type="scientific">Desulfovibrio legallii</name>
    <dbReference type="NCBI Taxonomy" id="571438"/>
    <lineage>
        <taxon>Bacteria</taxon>
        <taxon>Pseudomonadati</taxon>
        <taxon>Thermodesulfobacteriota</taxon>
        <taxon>Desulfovibrionia</taxon>
        <taxon>Desulfovibrionales</taxon>
        <taxon>Desulfovibrionaceae</taxon>
        <taxon>Desulfovibrio</taxon>
    </lineage>
</organism>
<dbReference type="Gene3D" id="1.25.40.10">
    <property type="entry name" value="Tetratricopeptide repeat domain"/>
    <property type="match status" value="1"/>
</dbReference>
<evidence type="ECO:0000256" key="1">
    <source>
        <dbReference type="SAM" id="MobiDB-lite"/>
    </source>
</evidence>